<dbReference type="Gene3D" id="3.30.810.10">
    <property type="entry name" value="2-Layer Sandwich"/>
    <property type="match status" value="1"/>
</dbReference>
<dbReference type="OrthoDB" id="2129491at2759"/>
<dbReference type="GO" id="GO:0005886">
    <property type="term" value="C:plasma membrane"/>
    <property type="evidence" value="ECO:0007669"/>
    <property type="project" value="TreeGrafter"/>
</dbReference>
<dbReference type="InterPro" id="IPR023610">
    <property type="entry name" value="PInositol-4/5-P-5/4-kinase"/>
</dbReference>
<proteinExistence type="predicted"/>
<evidence type="ECO:0000313" key="5">
    <source>
        <dbReference type="Proteomes" id="UP000266841"/>
    </source>
</evidence>
<accession>K0RJE3</accession>
<dbReference type="InterPro" id="IPR027483">
    <property type="entry name" value="PInositol-4-P-4/5-kinase_C_sf"/>
</dbReference>
<comment type="caution">
    <text evidence="4">The sequence shown here is derived from an EMBL/GenBank/DDBJ whole genome shotgun (WGS) entry which is preliminary data.</text>
</comment>
<feature type="region of interest" description="Disordered" evidence="2">
    <location>
        <begin position="255"/>
        <end position="281"/>
    </location>
</feature>
<reference evidence="4 5" key="1">
    <citation type="journal article" date="2012" name="Genome Biol.">
        <title>Genome and low-iron response of an oceanic diatom adapted to chronic iron limitation.</title>
        <authorList>
            <person name="Lommer M."/>
            <person name="Specht M."/>
            <person name="Roy A.S."/>
            <person name="Kraemer L."/>
            <person name="Andreson R."/>
            <person name="Gutowska M.A."/>
            <person name="Wolf J."/>
            <person name="Bergner S.V."/>
            <person name="Schilhabel M.B."/>
            <person name="Klostermeier U.C."/>
            <person name="Beiko R.G."/>
            <person name="Rosenstiel P."/>
            <person name="Hippler M."/>
            <person name="Laroche J."/>
        </authorList>
    </citation>
    <scope>NUCLEOTIDE SEQUENCE [LARGE SCALE GENOMIC DNA]</scope>
    <source>
        <strain evidence="4 5">CCMP1005</strain>
    </source>
</reference>
<evidence type="ECO:0000256" key="2">
    <source>
        <dbReference type="SAM" id="MobiDB-lite"/>
    </source>
</evidence>
<dbReference type="GO" id="GO:0046854">
    <property type="term" value="P:phosphatidylinositol phosphate biosynthetic process"/>
    <property type="evidence" value="ECO:0007669"/>
    <property type="project" value="TreeGrafter"/>
</dbReference>
<dbReference type="Pfam" id="PF01504">
    <property type="entry name" value="PIP5K"/>
    <property type="match status" value="1"/>
</dbReference>
<dbReference type="SMART" id="SM00330">
    <property type="entry name" value="PIPKc"/>
    <property type="match status" value="1"/>
</dbReference>
<dbReference type="GO" id="GO:0016308">
    <property type="term" value="F:1-phosphatidylinositol-4-phosphate 5-kinase activity"/>
    <property type="evidence" value="ECO:0007669"/>
    <property type="project" value="TreeGrafter"/>
</dbReference>
<dbReference type="CDD" id="cd00139">
    <property type="entry name" value="PIPKc"/>
    <property type="match status" value="1"/>
</dbReference>
<dbReference type="AlphaFoldDB" id="K0RJE3"/>
<keyword evidence="5" id="KW-1185">Reference proteome</keyword>
<feature type="non-terminal residue" evidence="4">
    <location>
        <position position="1"/>
    </location>
</feature>
<dbReference type="SUPFAM" id="SSF56104">
    <property type="entry name" value="SAICAR synthase-like"/>
    <property type="match status" value="1"/>
</dbReference>
<keyword evidence="1" id="KW-0418">Kinase</keyword>
<evidence type="ECO:0000259" key="3">
    <source>
        <dbReference type="PROSITE" id="PS51455"/>
    </source>
</evidence>
<organism evidence="4 5">
    <name type="scientific">Thalassiosira oceanica</name>
    <name type="common">Marine diatom</name>
    <dbReference type="NCBI Taxonomy" id="159749"/>
    <lineage>
        <taxon>Eukaryota</taxon>
        <taxon>Sar</taxon>
        <taxon>Stramenopiles</taxon>
        <taxon>Ochrophyta</taxon>
        <taxon>Bacillariophyta</taxon>
        <taxon>Coscinodiscophyceae</taxon>
        <taxon>Thalassiosirophycidae</taxon>
        <taxon>Thalassiosirales</taxon>
        <taxon>Thalassiosiraceae</taxon>
        <taxon>Thalassiosira</taxon>
    </lineage>
</organism>
<dbReference type="GO" id="GO:0005524">
    <property type="term" value="F:ATP binding"/>
    <property type="evidence" value="ECO:0007669"/>
    <property type="project" value="UniProtKB-UniRule"/>
</dbReference>
<feature type="domain" description="PIPK" evidence="3">
    <location>
        <begin position="366"/>
        <end position="801"/>
    </location>
</feature>
<sequence>GRCIVDCRRRRTDPVGPRGGGGCKSRDLFGRASLPVAEGRSGRVQSAAWRASNNLGAGAVWFPTRRRFLQETSRHQSAPRRRAKPPRRSVEGSRAPTNKRQGSPPKERGMRLIPPVSSVDGVASILSAILATLATLRAGSRLGRRVSNGGSIGLMDGPPILGPRLDRSGTNVTADAAAGCSVVDASPLWEHTEAFRRAVLLGLTMPEDDGGGRSLFSHVSRSEVRHSAGRGCDDEGASLAAAAVESGLIIPSARGGSSVVGRSASSMRLQRNGKDSATPSSSENLMVEMCKWLRREMSAPFEALPALYGILSSCLRSGGRDENADEIDDVLCLLTPWERIRHALLGRRAEKTYDSSGMDFHTTLSAACRVPCGSSGDIGETRTARLRSFAPETFRDLRAKCFGVSDREYAESILNIWSDEISRSDTILCLNDQDLAVQEVIREVMSGRRRPDRRRKGKDTSLPYISFQSNSKGAARVGTFFFFTSDGAFMVKTVKREEARAFLDMLPAYHRFMSDGVNGRNSLLTRIFGMYSVRFPTESSAHHAPSSFDERWDGGLYTPDRDSSHIADDERIYLVMHSVFPPEASRFVTRRYDLKGSTAGRRCSMEERQKKGANAVLKDLDLQDEVKLERSLDQKEDGRRRRRTAKDRFGISIGRPRKSRLMAQLRRDVDLLRKCNVLDYSLLVGVADTENKQPQDDELPQSAGLFRPIKTLFRWIDSPLPYFGAARTRVDGGPLSCMPGTMRRREVIYYLGVIDFLQPWTAAKMLERDLKGLAGMDRAAISCAAPGDYADRFLGFVNSNSEAPSVTHLLTHKITHVVTITTSKSPGLAMASYLKQGCAARGFESPPETDGLLVAVDMWTWTACAWSFCACGGVAVDVDNSVQQASIRPCGQRNSATCDLQQKTMWRDSLDVQSSWSKPAQNPGSLLKRGETRLENFRAGQLDALASLVLFQSTLQQRLSENNLKRETRTWQREKPETP</sequence>
<dbReference type="Gene3D" id="3.30.800.10">
    <property type="entry name" value="Phosphatidylinositol Phosphate Kinase II Beta"/>
    <property type="match status" value="1"/>
</dbReference>
<keyword evidence="1" id="KW-0547">Nucleotide-binding</keyword>
<evidence type="ECO:0000256" key="1">
    <source>
        <dbReference type="PROSITE-ProRule" id="PRU00781"/>
    </source>
</evidence>
<evidence type="ECO:0000313" key="4">
    <source>
        <dbReference type="EMBL" id="EJK46787.1"/>
    </source>
</evidence>
<dbReference type="PROSITE" id="PS51455">
    <property type="entry name" value="PIPK"/>
    <property type="match status" value="1"/>
</dbReference>
<name>K0RJE3_THAOC</name>
<keyword evidence="1" id="KW-0067">ATP-binding</keyword>
<dbReference type="InterPro" id="IPR002498">
    <property type="entry name" value="PInositol-4-P-4/5-kinase_core"/>
</dbReference>
<dbReference type="Proteomes" id="UP000266841">
    <property type="component" value="Unassembled WGS sequence"/>
</dbReference>
<dbReference type="PANTHER" id="PTHR23086:SF8">
    <property type="entry name" value="PHOSPHATIDYLINOSITOL 5-PHOSPHATE 4-KINASE, ISOFORM A"/>
    <property type="match status" value="1"/>
</dbReference>
<feature type="region of interest" description="Disordered" evidence="2">
    <location>
        <begin position="71"/>
        <end position="112"/>
    </location>
</feature>
<feature type="compositionally biased region" description="Low complexity" evidence="2">
    <location>
        <begin position="255"/>
        <end position="266"/>
    </location>
</feature>
<gene>
    <name evidence="4" type="ORF">THAOC_34528</name>
</gene>
<protein>
    <recommendedName>
        <fullName evidence="3">PIPK domain-containing protein</fullName>
    </recommendedName>
</protein>
<keyword evidence="1" id="KW-0808">Transferase</keyword>
<dbReference type="EMBL" id="AGNL01047538">
    <property type="protein sequence ID" value="EJK46787.1"/>
    <property type="molecule type" value="Genomic_DNA"/>
</dbReference>
<feature type="compositionally biased region" description="Basic residues" evidence="2">
    <location>
        <begin position="77"/>
        <end position="87"/>
    </location>
</feature>
<dbReference type="PANTHER" id="PTHR23086">
    <property type="entry name" value="PHOSPHATIDYLINOSITOL-4-PHOSPHATE 5-KINASE"/>
    <property type="match status" value="1"/>
</dbReference>
<dbReference type="eggNOG" id="KOG0229">
    <property type="taxonomic scope" value="Eukaryota"/>
</dbReference>
<dbReference type="InterPro" id="IPR027484">
    <property type="entry name" value="PInositol-4-P-5-kinase_N"/>
</dbReference>